<feature type="region of interest" description="Disordered" evidence="2">
    <location>
        <begin position="130"/>
        <end position="151"/>
    </location>
</feature>
<feature type="compositionally biased region" description="Low complexity" evidence="2">
    <location>
        <begin position="350"/>
        <end position="370"/>
    </location>
</feature>
<dbReference type="GO" id="GO:0007165">
    <property type="term" value="P:signal transduction"/>
    <property type="evidence" value="ECO:0007669"/>
    <property type="project" value="TreeGrafter"/>
</dbReference>
<dbReference type="PANTHER" id="PTHR16181">
    <property type="entry name" value="PROTEIN FAM83A-RELATED"/>
    <property type="match status" value="1"/>
</dbReference>
<dbReference type="InterPro" id="IPR012461">
    <property type="entry name" value="SACK1"/>
</dbReference>
<dbReference type="Proteomes" id="UP001356427">
    <property type="component" value="Unassembled WGS sequence"/>
</dbReference>
<sequence>MALSQILCLDENNVNLRTHESKPDFFYSEEQRLALETLLRDGREAFGKFLRATSLRCFLSDQEVDRLTGGVEVYDPASELLQADSDSDELPLSLQYWPELSDCSLPRLDLGWPDCAGLQRGDSRHCVRATATGRPHAHQRGGQENHLAGAEDCSHSPGHRVIVQNSVIAVVMDQFTDVDIFRDLLEASFKRKVSVYILLERTALPLFLSMAERAAMHPGHLKSLRVRVTGGEEFFSRSCTRVRGRLGHRFLFIDGDKAVSGSYSFTWTASRLDRHLVTLVTGQAVDSFDRLFRDLYLTSSEVDLRGVTMETEPEPEPLPQATPVAPLSADNARKLFSPKYALVTSNANANANASSTSPSSPGQNSNSQNSLKTKGRVREPVEAPPLHPGLACLEKAYLIPYLPTWPEPDPSRDVIGFINVRDASRPTQVHLQRSERFGTSQAIRFSSPFTLPNEEPLPDRAEPRPTLTPTLPLPLPLPLPSTPNPTPNPTPSLTTTPTLPQLYP</sequence>
<gene>
    <name evidence="4" type="ORF">J4Q44_G00182470</name>
</gene>
<feature type="compositionally biased region" description="Pro residues" evidence="2">
    <location>
        <begin position="471"/>
        <end position="490"/>
    </location>
</feature>
<reference evidence="4 5" key="1">
    <citation type="submission" date="2021-04" db="EMBL/GenBank/DDBJ databases">
        <authorList>
            <person name="De Guttry C."/>
            <person name="Zahm M."/>
            <person name="Klopp C."/>
            <person name="Cabau C."/>
            <person name="Louis A."/>
            <person name="Berthelot C."/>
            <person name="Parey E."/>
            <person name="Roest Crollius H."/>
            <person name="Montfort J."/>
            <person name="Robinson-Rechavi M."/>
            <person name="Bucao C."/>
            <person name="Bouchez O."/>
            <person name="Gislard M."/>
            <person name="Lluch J."/>
            <person name="Milhes M."/>
            <person name="Lampietro C."/>
            <person name="Lopez Roques C."/>
            <person name="Donnadieu C."/>
            <person name="Braasch I."/>
            <person name="Desvignes T."/>
            <person name="Postlethwait J."/>
            <person name="Bobe J."/>
            <person name="Wedekind C."/>
            <person name="Guiguen Y."/>
        </authorList>
    </citation>
    <scope>NUCLEOTIDE SEQUENCE [LARGE SCALE GENOMIC DNA]</scope>
    <source>
        <strain evidence="4">Cs_M1</strain>
        <tissue evidence="4">Blood</tissue>
    </source>
</reference>
<feature type="region of interest" description="Disordered" evidence="2">
    <location>
        <begin position="446"/>
        <end position="504"/>
    </location>
</feature>
<feature type="compositionally biased region" description="Low complexity" evidence="2">
    <location>
        <begin position="491"/>
        <end position="504"/>
    </location>
</feature>
<dbReference type="InterPro" id="IPR050944">
    <property type="entry name" value="FAM83"/>
</dbReference>
<organism evidence="4 5">
    <name type="scientific">Coregonus suidteri</name>
    <dbReference type="NCBI Taxonomy" id="861788"/>
    <lineage>
        <taxon>Eukaryota</taxon>
        <taxon>Metazoa</taxon>
        <taxon>Chordata</taxon>
        <taxon>Craniata</taxon>
        <taxon>Vertebrata</taxon>
        <taxon>Euteleostomi</taxon>
        <taxon>Actinopterygii</taxon>
        <taxon>Neopterygii</taxon>
        <taxon>Teleostei</taxon>
        <taxon>Protacanthopterygii</taxon>
        <taxon>Salmoniformes</taxon>
        <taxon>Salmonidae</taxon>
        <taxon>Coregoninae</taxon>
        <taxon>Coregonus</taxon>
    </lineage>
</organism>
<name>A0AAN8LH61_9TELE</name>
<dbReference type="Gene3D" id="3.30.870.10">
    <property type="entry name" value="Endonuclease Chain A"/>
    <property type="match status" value="1"/>
</dbReference>
<protein>
    <recommendedName>
        <fullName evidence="3">Scaffolding anchor of CK1 domain-containing protein</fullName>
    </recommendedName>
</protein>
<evidence type="ECO:0000313" key="5">
    <source>
        <dbReference type="Proteomes" id="UP001356427"/>
    </source>
</evidence>
<accession>A0AAN8LH61</accession>
<dbReference type="PANTHER" id="PTHR16181:SF29">
    <property type="entry name" value="PROTEIN FAM83A-RELATED"/>
    <property type="match status" value="1"/>
</dbReference>
<dbReference type="SUPFAM" id="SSF56024">
    <property type="entry name" value="Phospholipase D/nuclease"/>
    <property type="match status" value="1"/>
</dbReference>
<proteinExistence type="inferred from homology"/>
<evidence type="ECO:0000256" key="1">
    <source>
        <dbReference type="ARBA" id="ARBA00006937"/>
    </source>
</evidence>
<dbReference type="Pfam" id="PF07894">
    <property type="entry name" value="SACK1"/>
    <property type="match status" value="1"/>
</dbReference>
<evidence type="ECO:0000313" key="4">
    <source>
        <dbReference type="EMBL" id="KAK6312583.1"/>
    </source>
</evidence>
<keyword evidence="5" id="KW-1185">Reference proteome</keyword>
<dbReference type="GO" id="GO:0019901">
    <property type="term" value="F:protein kinase binding"/>
    <property type="evidence" value="ECO:0007669"/>
    <property type="project" value="TreeGrafter"/>
</dbReference>
<feature type="domain" description="Scaffolding anchor of CK1" evidence="3">
    <location>
        <begin position="17"/>
        <end position="300"/>
    </location>
</feature>
<comment type="similarity">
    <text evidence="1">Belongs to the FAM83 family.</text>
</comment>
<evidence type="ECO:0000256" key="2">
    <source>
        <dbReference type="SAM" id="MobiDB-lite"/>
    </source>
</evidence>
<feature type="region of interest" description="Disordered" evidence="2">
    <location>
        <begin position="350"/>
        <end position="384"/>
    </location>
</feature>
<dbReference type="EMBL" id="JAGTTL010000015">
    <property type="protein sequence ID" value="KAK6312583.1"/>
    <property type="molecule type" value="Genomic_DNA"/>
</dbReference>
<comment type="caution">
    <text evidence="4">The sequence shown here is derived from an EMBL/GenBank/DDBJ whole genome shotgun (WGS) entry which is preliminary data.</text>
</comment>
<dbReference type="AlphaFoldDB" id="A0AAN8LH61"/>
<evidence type="ECO:0000259" key="3">
    <source>
        <dbReference type="Pfam" id="PF07894"/>
    </source>
</evidence>